<dbReference type="Pfam" id="PF14534">
    <property type="entry name" value="DUF4440"/>
    <property type="match status" value="1"/>
</dbReference>
<feature type="domain" description="DUF4440" evidence="2">
    <location>
        <begin position="42"/>
        <end position="149"/>
    </location>
</feature>
<dbReference type="RefSeq" id="WP_195870034.1">
    <property type="nucleotide sequence ID" value="NZ_JADOET010000001.1"/>
</dbReference>
<dbReference type="InterPro" id="IPR032710">
    <property type="entry name" value="NTF2-like_dom_sf"/>
</dbReference>
<feature type="signal peptide" evidence="1">
    <location>
        <begin position="1"/>
        <end position="20"/>
    </location>
</feature>
<dbReference type="EMBL" id="JADOET010000001">
    <property type="protein sequence ID" value="MBF8148765.1"/>
    <property type="molecule type" value="Genomic_DNA"/>
</dbReference>
<dbReference type="Proteomes" id="UP000611215">
    <property type="component" value="Unassembled WGS sequence"/>
</dbReference>
<name>A0ABS0EE86_9FLAO</name>
<dbReference type="Gene3D" id="3.10.450.50">
    <property type="match status" value="1"/>
</dbReference>
<gene>
    <name evidence="3" type="ORF">ITJ86_02585</name>
</gene>
<evidence type="ECO:0000313" key="3">
    <source>
        <dbReference type="EMBL" id="MBF8148765.1"/>
    </source>
</evidence>
<evidence type="ECO:0000313" key="4">
    <source>
        <dbReference type="Proteomes" id="UP000611215"/>
    </source>
</evidence>
<evidence type="ECO:0000256" key="1">
    <source>
        <dbReference type="SAM" id="SignalP"/>
    </source>
</evidence>
<feature type="chain" id="PRO_5046542253" evidence="1">
    <location>
        <begin position="21"/>
        <end position="155"/>
    </location>
</feature>
<dbReference type="PROSITE" id="PS51257">
    <property type="entry name" value="PROKAR_LIPOPROTEIN"/>
    <property type="match status" value="1"/>
</dbReference>
<sequence length="155" mass="17451">MKYIVTVTMTLLLFSCISIKADVTTDTVKTSDSIEHAEAGIRLVMAEQENAWNNHDLEGFMQGYWKSDSLKFHGSNGLTLGWDQTLANYKKGYPTKAESGTLKFVINDISKIEGDNYWVMGEYHLKRIAGDANGIFIIIFKKINGKWKIVADMSC</sequence>
<evidence type="ECO:0000259" key="2">
    <source>
        <dbReference type="Pfam" id="PF14534"/>
    </source>
</evidence>
<reference evidence="3 4" key="1">
    <citation type="submission" date="2020-11" db="EMBL/GenBank/DDBJ databases">
        <title>Winogradskyella marina sp. nov., isolated from marine sediment.</title>
        <authorList>
            <person name="Bo J."/>
            <person name="Wang S."/>
            <person name="Song X."/>
            <person name="Du Z."/>
        </authorList>
    </citation>
    <scope>NUCLEOTIDE SEQUENCE [LARGE SCALE GENOMIC DNA]</scope>
    <source>
        <strain evidence="3 4">F6397</strain>
    </source>
</reference>
<dbReference type="SUPFAM" id="SSF54427">
    <property type="entry name" value="NTF2-like"/>
    <property type="match status" value="1"/>
</dbReference>
<dbReference type="InterPro" id="IPR027843">
    <property type="entry name" value="DUF4440"/>
</dbReference>
<protein>
    <submittedName>
        <fullName evidence="3">DUF4440 domain-containing protein</fullName>
    </submittedName>
</protein>
<proteinExistence type="predicted"/>
<organism evidence="3 4">
    <name type="scientific">Winogradskyella marina</name>
    <dbReference type="NCBI Taxonomy" id="2785530"/>
    <lineage>
        <taxon>Bacteria</taxon>
        <taxon>Pseudomonadati</taxon>
        <taxon>Bacteroidota</taxon>
        <taxon>Flavobacteriia</taxon>
        <taxon>Flavobacteriales</taxon>
        <taxon>Flavobacteriaceae</taxon>
        <taxon>Winogradskyella</taxon>
    </lineage>
</organism>
<comment type="caution">
    <text evidence="3">The sequence shown here is derived from an EMBL/GenBank/DDBJ whole genome shotgun (WGS) entry which is preliminary data.</text>
</comment>
<accession>A0ABS0EE86</accession>
<keyword evidence="1" id="KW-0732">Signal</keyword>
<keyword evidence="4" id="KW-1185">Reference proteome</keyword>